<reference evidence="3" key="1">
    <citation type="submission" date="2020-05" db="EMBL/GenBank/DDBJ databases">
        <title>Phylogenomic resolution of chytrid fungi.</title>
        <authorList>
            <person name="Stajich J.E."/>
            <person name="Amses K."/>
            <person name="Simmons R."/>
            <person name="Seto K."/>
            <person name="Myers J."/>
            <person name="Bonds A."/>
            <person name="Quandt C.A."/>
            <person name="Barry K."/>
            <person name="Liu P."/>
            <person name="Grigoriev I."/>
            <person name="Longcore J.E."/>
            <person name="James T.Y."/>
        </authorList>
    </citation>
    <scope>NUCLEOTIDE SEQUENCE</scope>
    <source>
        <strain evidence="3">JEL0379</strain>
    </source>
</reference>
<dbReference type="InterPro" id="IPR044237">
    <property type="entry name" value="ATXR2-like"/>
</dbReference>
<feature type="domain" description="SET" evidence="2">
    <location>
        <begin position="53"/>
        <end position="458"/>
    </location>
</feature>
<dbReference type="InterPro" id="IPR001214">
    <property type="entry name" value="SET_dom"/>
</dbReference>
<protein>
    <submittedName>
        <fullName evidence="3">SET and MYND domain-containing protein 5</fullName>
    </submittedName>
</protein>
<name>A0AAD5XUG1_9FUNG</name>
<sequence>MASSSSSSSSSAPLTPAQRNLLSYFTPSNDALFHGDEAAATTAYYDALTQPFPAVSVKYINALRGKTVVATRDVEGGQVMFTDAPILAMRDFDSESTILICETCYTPLGTAADQLAHILDRAPTAAELALLSPSSDAAKPPSADFLRCECGTAAFCGPKCRSDAPHFLLCPAASTDDAALAAFKHHAAHTNDVFYLALVFYARVKADIIKHALTAAASSSSTTSTSTSPATSTTTASLESTYAIPHPLRTALAPFRPIAKRPWWDVLQPLPTDDDYEPPAQFRAQLEEVLRESLALLRDVVLGSDNKKTDATVVEAMMESILTTEFYALVVGMFEMNNLGAEIESPILAEEEFSSSCPELAALVRNALLSTNDESDNHLHHHDDDDNDFSSDDGDDSSLSSPPTQPHLQADLALLLPLHSVLNHSCEPNAMVGFSHGRATITAVRGIKAGEEICADYVHGERGAARREAIRKWGAEMVCRVGECVVCDEEVDDDDEGEDEEEQDEE</sequence>
<dbReference type="SUPFAM" id="SSF82199">
    <property type="entry name" value="SET domain"/>
    <property type="match status" value="1"/>
</dbReference>
<dbReference type="EMBL" id="JADGJQ010000003">
    <property type="protein sequence ID" value="KAJ3184587.1"/>
    <property type="molecule type" value="Genomic_DNA"/>
</dbReference>
<gene>
    <name evidence="3" type="primary">SMYD5</name>
    <name evidence="3" type="ORF">HDU87_003988</name>
</gene>
<comment type="caution">
    <text evidence="3">The sequence shown here is derived from an EMBL/GenBank/DDBJ whole genome shotgun (WGS) entry which is preliminary data.</text>
</comment>
<dbReference type="PANTHER" id="PTHR47436">
    <property type="entry name" value="HISTONE-LYSINE N-METHYLTRANSFERASE ATXR2"/>
    <property type="match status" value="1"/>
</dbReference>
<evidence type="ECO:0000313" key="3">
    <source>
        <dbReference type="EMBL" id="KAJ3184587.1"/>
    </source>
</evidence>
<dbReference type="PANTHER" id="PTHR47436:SF1">
    <property type="entry name" value="SET DOMAIN-CONTAINING PROTEIN"/>
    <property type="match status" value="1"/>
</dbReference>
<dbReference type="AlphaFoldDB" id="A0AAD5XUG1"/>
<evidence type="ECO:0000256" key="1">
    <source>
        <dbReference type="SAM" id="MobiDB-lite"/>
    </source>
</evidence>
<dbReference type="Pfam" id="PF00856">
    <property type="entry name" value="SET"/>
    <property type="match status" value="1"/>
</dbReference>
<dbReference type="GO" id="GO:0008168">
    <property type="term" value="F:methyltransferase activity"/>
    <property type="evidence" value="ECO:0007669"/>
    <property type="project" value="InterPro"/>
</dbReference>
<feature type="compositionally biased region" description="Acidic residues" evidence="1">
    <location>
        <begin position="385"/>
        <end position="396"/>
    </location>
</feature>
<feature type="compositionally biased region" description="Low complexity" evidence="1">
    <location>
        <begin position="397"/>
        <end position="406"/>
    </location>
</feature>
<evidence type="ECO:0000313" key="4">
    <source>
        <dbReference type="Proteomes" id="UP001212152"/>
    </source>
</evidence>
<dbReference type="PROSITE" id="PS50280">
    <property type="entry name" value="SET"/>
    <property type="match status" value="1"/>
</dbReference>
<dbReference type="InterPro" id="IPR046341">
    <property type="entry name" value="SET_dom_sf"/>
</dbReference>
<keyword evidence="4" id="KW-1185">Reference proteome</keyword>
<proteinExistence type="predicted"/>
<dbReference type="Gene3D" id="2.170.270.10">
    <property type="entry name" value="SET domain"/>
    <property type="match status" value="1"/>
</dbReference>
<organism evidence="3 4">
    <name type="scientific">Geranomyces variabilis</name>
    <dbReference type="NCBI Taxonomy" id="109894"/>
    <lineage>
        <taxon>Eukaryota</taxon>
        <taxon>Fungi</taxon>
        <taxon>Fungi incertae sedis</taxon>
        <taxon>Chytridiomycota</taxon>
        <taxon>Chytridiomycota incertae sedis</taxon>
        <taxon>Chytridiomycetes</taxon>
        <taxon>Spizellomycetales</taxon>
        <taxon>Powellomycetaceae</taxon>
        <taxon>Geranomyces</taxon>
    </lineage>
</organism>
<feature type="region of interest" description="Disordered" evidence="1">
    <location>
        <begin position="375"/>
        <end position="406"/>
    </location>
</feature>
<feature type="compositionally biased region" description="Basic and acidic residues" evidence="1">
    <location>
        <begin position="375"/>
        <end position="384"/>
    </location>
</feature>
<evidence type="ECO:0000259" key="2">
    <source>
        <dbReference type="PROSITE" id="PS50280"/>
    </source>
</evidence>
<accession>A0AAD5XUG1</accession>
<dbReference type="Proteomes" id="UP001212152">
    <property type="component" value="Unassembled WGS sequence"/>
</dbReference>